<accession>A0A2P6N980</accession>
<evidence type="ECO:0000256" key="1">
    <source>
        <dbReference type="SAM" id="MobiDB-lite"/>
    </source>
</evidence>
<evidence type="ECO:0000313" key="3">
    <source>
        <dbReference type="Proteomes" id="UP000241769"/>
    </source>
</evidence>
<evidence type="ECO:0008006" key="4">
    <source>
        <dbReference type="Google" id="ProtNLM"/>
    </source>
</evidence>
<feature type="compositionally biased region" description="Polar residues" evidence="1">
    <location>
        <begin position="114"/>
        <end position="123"/>
    </location>
</feature>
<dbReference type="InParanoid" id="A0A2P6N980"/>
<feature type="region of interest" description="Disordered" evidence="1">
    <location>
        <begin position="1"/>
        <end position="28"/>
    </location>
</feature>
<sequence>MRYGGSQGDVISGQAMIPPSTRTQADAAEPEIRGVVFWSVNLAHTTQKKQAQINNEASEQCEVNSCGGARMFDRNGNLCPEFRWKQNLCRHVLGFVERKRRLTQSIRPKDAQPQAISSQLPYI</sequence>
<organism evidence="2 3">
    <name type="scientific">Planoprotostelium fungivorum</name>
    <dbReference type="NCBI Taxonomy" id="1890364"/>
    <lineage>
        <taxon>Eukaryota</taxon>
        <taxon>Amoebozoa</taxon>
        <taxon>Evosea</taxon>
        <taxon>Variosea</taxon>
        <taxon>Cavosteliida</taxon>
        <taxon>Cavosteliaceae</taxon>
        <taxon>Planoprotostelium</taxon>
    </lineage>
</organism>
<dbReference type="AlphaFoldDB" id="A0A2P6N980"/>
<proteinExistence type="predicted"/>
<dbReference type="Proteomes" id="UP000241769">
    <property type="component" value="Unassembled WGS sequence"/>
</dbReference>
<gene>
    <name evidence="2" type="ORF">PROFUN_11724</name>
</gene>
<evidence type="ECO:0000313" key="2">
    <source>
        <dbReference type="EMBL" id="PRP80502.1"/>
    </source>
</evidence>
<reference evidence="2 3" key="1">
    <citation type="journal article" date="2018" name="Genome Biol. Evol.">
        <title>Multiple Roots of Fruiting Body Formation in Amoebozoa.</title>
        <authorList>
            <person name="Hillmann F."/>
            <person name="Forbes G."/>
            <person name="Novohradska S."/>
            <person name="Ferling I."/>
            <person name="Riege K."/>
            <person name="Groth M."/>
            <person name="Westermann M."/>
            <person name="Marz M."/>
            <person name="Spaller T."/>
            <person name="Winckler T."/>
            <person name="Schaap P."/>
            <person name="Glockner G."/>
        </authorList>
    </citation>
    <scope>NUCLEOTIDE SEQUENCE [LARGE SCALE GENOMIC DNA]</scope>
    <source>
        <strain evidence="2 3">Jena</strain>
    </source>
</reference>
<dbReference type="EMBL" id="MDYQ01000147">
    <property type="protein sequence ID" value="PRP80502.1"/>
    <property type="molecule type" value="Genomic_DNA"/>
</dbReference>
<protein>
    <recommendedName>
        <fullName evidence="4">SWIM-type domain-containing protein</fullName>
    </recommendedName>
</protein>
<comment type="caution">
    <text evidence="2">The sequence shown here is derived from an EMBL/GenBank/DDBJ whole genome shotgun (WGS) entry which is preliminary data.</text>
</comment>
<keyword evidence="3" id="KW-1185">Reference proteome</keyword>
<name>A0A2P6N980_9EUKA</name>
<feature type="region of interest" description="Disordered" evidence="1">
    <location>
        <begin position="104"/>
        <end position="123"/>
    </location>
</feature>